<dbReference type="EMBL" id="JAAIKB010000007">
    <property type="protein sequence ID" value="NGM21914.1"/>
    <property type="molecule type" value="Genomic_DNA"/>
</dbReference>
<evidence type="ECO:0000313" key="2">
    <source>
        <dbReference type="EMBL" id="NGM21914.1"/>
    </source>
</evidence>
<dbReference type="RefSeq" id="WP_164695819.1">
    <property type="nucleotide sequence ID" value="NZ_JAAIKB010000007.1"/>
</dbReference>
<dbReference type="AlphaFoldDB" id="A0A6M1LQ70"/>
<organism evidence="2 3">
    <name type="scientific">Falsiroseomonas algicola</name>
    <dbReference type="NCBI Taxonomy" id="2716930"/>
    <lineage>
        <taxon>Bacteria</taxon>
        <taxon>Pseudomonadati</taxon>
        <taxon>Pseudomonadota</taxon>
        <taxon>Alphaproteobacteria</taxon>
        <taxon>Acetobacterales</taxon>
        <taxon>Roseomonadaceae</taxon>
        <taxon>Falsiroseomonas</taxon>
    </lineage>
</organism>
<proteinExistence type="predicted"/>
<gene>
    <name evidence="2" type="ORF">G3576_17955</name>
</gene>
<reference evidence="2 3" key="2">
    <citation type="submission" date="2020-03" db="EMBL/GenBank/DDBJ databases">
        <title>Roseomonas stagni sp. nov., isolated from pond water in Japan.</title>
        <authorList>
            <person name="Furuhata K."/>
            <person name="Miyamoto H."/>
            <person name="Goto K."/>
        </authorList>
    </citation>
    <scope>NUCLEOTIDE SEQUENCE [LARGE SCALE GENOMIC DNA]</scope>
    <source>
        <strain evidence="2 3">PeD5</strain>
    </source>
</reference>
<evidence type="ECO:0000256" key="1">
    <source>
        <dbReference type="SAM" id="MobiDB-lite"/>
    </source>
</evidence>
<sequence length="55" mass="5650">MTDQPPKPGSPKPAPQPLDDAALDQVAGGLLTDSQLSTMTPQQIQQLLGGTIGQP</sequence>
<feature type="compositionally biased region" description="Pro residues" evidence="1">
    <location>
        <begin position="1"/>
        <end position="16"/>
    </location>
</feature>
<evidence type="ECO:0000313" key="3">
    <source>
        <dbReference type="Proteomes" id="UP000475385"/>
    </source>
</evidence>
<accession>A0A6M1LQ70</accession>
<protein>
    <submittedName>
        <fullName evidence="2">Uncharacterized protein</fullName>
    </submittedName>
</protein>
<feature type="region of interest" description="Disordered" evidence="1">
    <location>
        <begin position="1"/>
        <end position="20"/>
    </location>
</feature>
<keyword evidence="3" id="KW-1185">Reference proteome</keyword>
<name>A0A6M1LQ70_9PROT</name>
<reference evidence="2 3" key="1">
    <citation type="submission" date="2020-02" db="EMBL/GenBank/DDBJ databases">
        <authorList>
            <person name="Kim H.M."/>
            <person name="Jeon C.O."/>
        </authorList>
    </citation>
    <scope>NUCLEOTIDE SEQUENCE [LARGE SCALE GENOMIC DNA]</scope>
    <source>
        <strain evidence="2 3">PeD5</strain>
    </source>
</reference>
<dbReference type="Proteomes" id="UP000475385">
    <property type="component" value="Unassembled WGS sequence"/>
</dbReference>
<comment type="caution">
    <text evidence="2">The sequence shown here is derived from an EMBL/GenBank/DDBJ whole genome shotgun (WGS) entry which is preliminary data.</text>
</comment>